<dbReference type="AlphaFoldDB" id="A0A645DQK0"/>
<name>A0A645DQK0_9ZZZZ</name>
<gene>
    <name evidence="1" type="ORF">SDC9_138660</name>
</gene>
<comment type="caution">
    <text evidence="1">The sequence shown here is derived from an EMBL/GenBank/DDBJ whole genome shotgun (WGS) entry which is preliminary data.</text>
</comment>
<proteinExistence type="predicted"/>
<dbReference type="EMBL" id="VSSQ01038572">
    <property type="protein sequence ID" value="MPM91529.1"/>
    <property type="molecule type" value="Genomic_DNA"/>
</dbReference>
<accession>A0A645DQK0</accession>
<reference evidence="1" key="1">
    <citation type="submission" date="2019-08" db="EMBL/GenBank/DDBJ databases">
        <authorList>
            <person name="Kucharzyk K."/>
            <person name="Murdoch R.W."/>
            <person name="Higgins S."/>
            <person name="Loffler F."/>
        </authorList>
    </citation>
    <scope>NUCLEOTIDE SEQUENCE</scope>
</reference>
<organism evidence="1">
    <name type="scientific">bioreactor metagenome</name>
    <dbReference type="NCBI Taxonomy" id="1076179"/>
    <lineage>
        <taxon>unclassified sequences</taxon>
        <taxon>metagenomes</taxon>
        <taxon>ecological metagenomes</taxon>
    </lineage>
</organism>
<protein>
    <submittedName>
        <fullName evidence="1">Uncharacterized protein</fullName>
    </submittedName>
</protein>
<evidence type="ECO:0000313" key="1">
    <source>
        <dbReference type="EMBL" id="MPM91529.1"/>
    </source>
</evidence>
<sequence>MTAQYRKHRKTQCNAQRLKTNFIIVTKAPQNTVLFTRILHLKENRDQTGGQQALITGNLTDI</sequence>